<gene>
    <name evidence="7" type="primary">NOP15</name>
    <name evidence="7" type="ORF">Q8F55_008755</name>
</gene>
<feature type="region of interest" description="Disordered" evidence="5">
    <location>
        <begin position="348"/>
        <end position="372"/>
    </location>
</feature>
<dbReference type="InterPro" id="IPR012677">
    <property type="entry name" value="Nucleotide-bd_a/b_plait_sf"/>
</dbReference>
<dbReference type="RefSeq" id="XP_069205076.1">
    <property type="nucleotide sequence ID" value="XM_069357139.1"/>
</dbReference>
<organism evidence="7 8">
    <name type="scientific">Vanrija albida</name>
    <dbReference type="NCBI Taxonomy" id="181172"/>
    <lineage>
        <taxon>Eukaryota</taxon>
        <taxon>Fungi</taxon>
        <taxon>Dikarya</taxon>
        <taxon>Basidiomycota</taxon>
        <taxon>Agaricomycotina</taxon>
        <taxon>Tremellomycetes</taxon>
        <taxon>Trichosporonales</taxon>
        <taxon>Trichosporonaceae</taxon>
        <taxon>Vanrija</taxon>
    </lineage>
</organism>
<dbReference type="InterPro" id="IPR000504">
    <property type="entry name" value="RRM_dom"/>
</dbReference>
<dbReference type="PROSITE" id="PS50102">
    <property type="entry name" value="RRM"/>
    <property type="match status" value="1"/>
</dbReference>
<accession>A0ABR3PRR1</accession>
<feature type="region of interest" description="Disordered" evidence="5">
    <location>
        <begin position="135"/>
        <end position="228"/>
    </location>
</feature>
<dbReference type="CDD" id="cd12307">
    <property type="entry name" value="RRM_NIFK_like"/>
    <property type="match status" value="1"/>
</dbReference>
<dbReference type="SMART" id="SM00360">
    <property type="entry name" value="RRM"/>
    <property type="match status" value="1"/>
</dbReference>
<evidence type="ECO:0000313" key="7">
    <source>
        <dbReference type="EMBL" id="KAL1405132.1"/>
    </source>
</evidence>
<evidence type="ECO:0000256" key="1">
    <source>
        <dbReference type="ARBA" id="ARBA00004604"/>
    </source>
</evidence>
<feature type="compositionally biased region" description="Low complexity" evidence="5">
    <location>
        <begin position="36"/>
        <end position="45"/>
    </location>
</feature>
<feature type="compositionally biased region" description="Basic and acidic residues" evidence="5">
    <location>
        <begin position="348"/>
        <end position="362"/>
    </location>
</feature>
<feature type="domain" description="RRM" evidence="6">
    <location>
        <begin position="246"/>
        <end position="324"/>
    </location>
</feature>
<keyword evidence="3" id="KW-0539">Nucleus</keyword>
<comment type="caution">
    <text evidence="7">The sequence shown here is derived from an EMBL/GenBank/DDBJ whole genome shotgun (WGS) entry which is preliminary data.</text>
</comment>
<keyword evidence="2 4" id="KW-0694">RNA-binding</keyword>
<evidence type="ECO:0000256" key="5">
    <source>
        <dbReference type="SAM" id="MobiDB-lite"/>
    </source>
</evidence>
<dbReference type="InterPro" id="IPR035979">
    <property type="entry name" value="RBD_domain_sf"/>
</dbReference>
<reference evidence="7 8" key="1">
    <citation type="submission" date="2023-08" db="EMBL/GenBank/DDBJ databases">
        <title>Annotated Genome Sequence of Vanrija albida AlHP1.</title>
        <authorList>
            <person name="Herzog R."/>
        </authorList>
    </citation>
    <scope>NUCLEOTIDE SEQUENCE [LARGE SCALE GENOMIC DNA]</scope>
    <source>
        <strain evidence="7 8">AlHP1</strain>
    </source>
</reference>
<dbReference type="SUPFAM" id="SSF54928">
    <property type="entry name" value="RNA-binding domain, RBD"/>
    <property type="match status" value="1"/>
</dbReference>
<keyword evidence="8" id="KW-1185">Reference proteome</keyword>
<evidence type="ECO:0000313" key="8">
    <source>
        <dbReference type="Proteomes" id="UP001565368"/>
    </source>
</evidence>
<evidence type="ECO:0000259" key="6">
    <source>
        <dbReference type="PROSITE" id="PS50102"/>
    </source>
</evidence>
<dbReference type="PANTHER" id="PTHR46754">
    <property type="entry name" value="MKI67 FHA DOMAIN-INTERACTING NUCLEOLAR PHOSPHOPROTEIN"/>
    <property type="match status" value="1"/>
</dbReference>
<feature type="region of interest" description="Disordered" evidence="5">
    <location>
        <begin position="73"/>
        <end position="106"/>
    </location>
</feature>
<sequence length="391" mass="42039">MAKRAATTTASAPTAKKTKAAAPASAASTRPKRAGATKAKAAAPETVVETVKKIGKKVAADISEVIDHAGDIIMDDVAPTPPPAEVKGKKAAGTKAVADSKKRKTADDFMGTAEKAATAIVDKVGAALEGVVREFGEASGLMEKTKDTKGKKAAAAAATKKAPAKKAAKAAEPEEESESESFIGAFETDDEEGGADSSDDESDAEDEAVRKAGKEVQAGKIPHAKDDKTVQARLKRANKKKTSETGVIFLGRIPHGFYEEQMKEYFSQFGDVTRLRLARNPKTGASRHYAYIEFSSLPVAEIVADTMNNYLLLGHILRCNVIPSDEVHAELWVGANKKFRKVPRARLEKVRQDKPRTAEQQDKANANVLKRQEERRKKIKAAGIDYEFEGH</sequence>
<dbReference type="Pfam" id="PF00076">
    <property type="entry name" value="RRM_1"/>
    <property type="match status" value="1"/>
</dbReference>
<feature type="region of interest" description="Disordered" evidence="5">
    <location>
        <begin position="1"/>
        <end position="45"/>
    </location>
</feature>
<evidence type="ECO:0000256" key="2">
    <source>
        <dbReference type="ARBA" id="ARBA00022884"/>
    </source>
</evidence>
<proteinExistence type="predicted"/>
<comment type="subcellular location">
    <subcellularLocation>
        <location evidence="1">Nucleus</location>
        <location evidence="1">Nucleolus</location>
    </subcellularLocation>
</comment>
<evidence type="ECO:0000256" key="3">
    <source>
        <dbReference type="ARBA" id="ARBA00023242"/>
    </source>
</evidence>
<dbReference type="Proteomes" id="UP001565368">
    <property type="component" value="Unassembled WGS sequence"/>
</dbReference>
<feature type="compositionally biased region" description="Acidic residues" evidence="5">
    <location>
        <begin position="187"/>
        <end position="206"/>
    </location>
</feature>
<feature type="compositionally biased region" description="Low complexity" evidence="5">
    <location>
        <begin position="1"/>
        <end position="29"/>
    </location>
</feature>
<dbReference type="GeneID" id="95989798"/>
<dbReference type="EMBL" id="JBBXJM010000007">
    <property type="protein sequence ID" value="KAL1405132.1"/>
    <property type="molecule type" value="Genomic_DNA"/>
</dbReference>
<name>A0ABR3PRR1_9TREE</name>
<evidence type="ECO:0000256" key="4">
    <source>
        <dbReference type="PROSITE-ProRule" id="PRU00176"/>
    </source>
</evidence>
<dbReference type="Gene3D" id="3.30.70.330">
    <property type="match status" value="1"/>
</dbReference>
<protein>
    <submittedName>
        <fullName evidence="7">Nucleolar protein</fullName>
    </submittedName>
</protein>